<protein>
    <submittedName>
        <fullName evidence="1">Uncharacterized protein</fullName>
    </submittedName>
</protein>
<sequence>MFEFAEFQKPCPGCGNRTPSLFTWAKTDNKLLCMRCGGAIELPEAARFMRFRFAQTGALLTEAERKVFEDTH</sequence>
<gene>
    <name evidence="1" type="ORF">ABEG18_01950</name>
</gene>
<accession>A0AAU7JGM9</accession>
<name>A0AAU7JGM9_9HYPH</name>
<reference evidence="1" key="1">
    <citation type="submission" date="2024-05" db="EMBL/GenBank/DDBJ databases">
        <authorList>
            <person name="Kim S."/>
            <person name="Heo J."/>
            <person name="Choi H."/>
            <person name="Choi Y."/>
            <person name="Kwon S.-W."/>
            <person name="Kim Y."/>
        </authorList>
    </citation>
    <scope>NUCLEOTIDE SEQUENCE</scope>
    <source>
        <strain evidence="1">KACC 23698</strain>
    </source>
</reference>
<dbReference type="EMBL" id="CP157484">
    <property type="protein sequence ID" value="XBO39572.1"/>
    <property type="molecule type" value="Genomic_DNA"/>
</dbReference>
<dbReference type="RefSeq" id="WP_406856416.1">
    <property type="nucleotide sequence ID" value="NZ_CP157484.1"/>
</dbReference>
<proteinExistence type="predicted"/>
<organism evidence="1">
    <name type="scientific">Alsobacter sp. KACC 23698</name>
    <dbReference type="NCBI Taxonomy" id="3149229"/>
    <lineage>
        <taxon>Bacteria</taxon>
        <taxon>Pseudomonadati</taxon>
        <taxon>Pseudomonadota</taxon>
        <taxon>Alphaproteobacteria</taxon>
        <taxon>Hyphomicrobiales</taxon>
        <taxon>Alsobacteraceae</taxon>
        <taxon>Alsobacter</taxon>
    </lineage>
</organism>
<dbReference type="AlphaFoldDB" id="A0AAU7JGM9"/>
<evidence type="ECO:0000313" key="1">
    <source>
        <dbReference type="EMBL" id="XBO39572.1"/>
    </source>
</evidence>